<dbReference type="AlphaFoldDB" id="W6ZH92"/>
<dbReference type="RefSeq" id="XP_007682082.1">
    <property type="nucleotide sequence ID" value="XM_007683892.1"/>
</dbReference>
<gene>
    <name evidence="1" type="ORF">COCMIDRAFT_21218</name>
</gene>
<dbReference type="HOGENOM" id="CLU_1740172_0_0_1"/>
<dbReference type="EMBL" id="KI963918">
    <property type="protein sequence ID" value="EUC51227.1"/>
    <property type="molecule type" value="Genomic_DNA"/>
</dbReference>
<name>W6ZH92_COCMI</name>
<evidence type="ECO:0000313" key="1">
    <source>
        <dbReference type="EMBL" id="EUC51227.1"/>
    </source>
</evidence>
<accession>W6ZH92</accession>
<keyword evidence="2" id="KW-1185">Reference proteome</keyword>
<protein>
    <submittedName>
        <fullName evidence="1">Uncharacterized protein</fullName>
    </submittedName>
</protein>
<dbReference type="GeneID" id="19120020"/>
<dbReference type="KEGG" id="bor:COCMIDRAFT_21218"/>
<evidence type="ECO:0000313" key="2">
    <source>
        <dbReference type="Proteomes" id="UP000054032"/>
    </source>
</evidence>
<dbReference type="Proteomes" id="UP000054032">
    <property type="component" value="Unassembled WGS sequence"/>
</dbReference>
<reference evidence="1 2" key="1">
    <citation type="journal article" date="2013" name="PLoS Genet.">
        <title>Comparative genome structure, secondary metabolite, and effector coding capacity across Cochliobolus pathogens.</title>
        <authorList>
            <person name="Condon B.J."/>
            <person name="Leng Y."/>
            <person name="Wu D."/>
            <person name="Bushley K.E."/>
            <person name="Ohm R.A."/>
            <person name="Otillar R."/>
            <person name="Martin J."/>
            <person name="Schackwitz W."/>
            <person name="Grimwood J."/>
            <person name="MohdZainudin N."/>
            <person name="Xue C."/>
            <person name="Wang R."/>
            <person name="Manning V.A."/>
            <person name="Dhillon B."/>
            <person name="Tu Z.J."/>
            <person name="Steffenson B.J."/>
            <person name="Salamov A."/>
            <person name="Sun H."/>
            <person name="Lowry S."/>
            <person name="LaButti K."/>
            <person name="Han J."/>
            <person name="Copeland A."/>
            <person name="Lindquist E."/>
            <person name="Barry K."/>
            <person name="Schmutz J."/>
            <person name="Baker S.E."/>
            <person name="Ciuffetti L.M."/>
            <person name="Grigoriev I.V."/>
            <person name="Zhong S."/>
            <person name="Turgeon B.G."/>
        </authorList>
    </citation>
    <scope>NUCLEOTIDE SEQUENCE [LARGE SCALE GENOMIC DNA]</scope>
    <source>
        <strain evidence="1 2">ATCC 44560</strain>
    </source>
</reference>
<proteinExistence type="predicted"/>
<sequence>MGIPVCCICIHVHGALKASWGPTYALTPQVWLARSTFVQKRQCAAPRRLCGAGALSLARVVCIQRALQPFGGLEWCRAAKINDSRVDVHWWVWQQEKACAAVTCAGEGRRMTGGVRGSCASSGCVAAHIGSADGRGSYQTCRKRQAEALR</sequence>
<organism evidence="1 2">
    <name type="scientific">Bipolaris oryzae ATCC 44560</name>
    <dbReference type="NCBI Taxonomy" id="930090"/>
    <lineage>
        <taxon>Eukaryota</taxon>
        <taxon>Fungi</taxon>
        <taxon>Dikarya</taxon>
        <taxon>Ascomycota</taxon>
        <taxon>Pezizomycotina</taxon>
        <taxon>Dothideomycetes</taxon>
        <taxon>Pleosporomycetidae</taxon>
        <taxon>Pleosporales</taxon>
        <taxon>Pleosporineae</taxon>
        <taxon>Pleosporaceae</taxon>
        <taxon>Bipolaris</taxon>
    </lineage>
</organism>